<dbReference type="STRING" id="937775.Metlim_2367"/>
<dbReference type="HOGENOM" id="CLU_2597755_0_0_2"/>
<sequence>MLQRGIIISDNCSGWLCLPESLPGVLCAGRIDYSVIENFSDAMRMREDADYGCFYNAESAEFVVNAAECALRTANDILK</sequence>
<evidence type="ECO:0008006" key="3">
    <source>
        <dbReference type="Google" id="ProtNLM"/>
    </source>
</evidence>
<evidence type="ECO:0000313" key="1">
    <source>
        <dbReference type="EMBL" id="EHQ36419.1"/>
    </source>
</evidence>
<organism evidence="1 2">
    <name type="scientific">Methanoplanus limicola DSM 2279</name>
    <dbReference type="NCBI Taxonomy" id="937775"/>
    <lineage>
        <taxon>Archaea</taxon>
        <taxon>Methanobacteriati</taxon>
        <taxon>Methanobacteriota</taxon>
        <taxon>Stenosarchaea group</taxon>
        <taxon>Methanomicrobia</taxon>
        <taxon>Methanomicrobiales</taxon>
        <taxon>Methanomicrobiaceae</taxon>
        <taxon>Methanoplanus</taxon>
    </lineage>
</organism>
<accession>H1Z2L6</accession>
<evidence type="ECO:0000313" key="2">
    <source>
        <dbReference type="Proteomes" id="UP000005741"/>
    </source>
</evidence>
<gene>
    <name evidence="1" type="ORF">Metlim_2367</name>
</gene>
<reference evidence="1 2" key="1">
    <citation type="submission" date="2011-10" db="EMBL/GenBank/DDBJ databases">
        <title>The Improved High-Quality Draft genome of Methanoplanus limicola DSM 2279.</title>
        <authorList>
            <consortium name="US DOE Joint Genome Institute (JGI-PGF)"/>
            <person name="Lucas S."/>
            <person name="Copeland A."/>
            <person name="Lapidus A."/>
            <person name="Glavina del Rio T."/>
            <person name="Dalin E."/>
            <person name="Tice H."/>
            <person name="Bruce D."/>
            <person name="Goodwin L."/>
            <person name="Pitluck S."/>
            <person name="Peters L."/>
            <person name="Mikhailova N."/>
            <person name="Lu M."/>
            <person name="Kyrpides N."/>
            <person name="Mavromatis K."/>
            <person name="Ivanova N."/>
            <person name="Markowitz V."/>
            <person name="Cheng J.-F."/>
            <person name="Hugenholtz P."/>
            <person name="Woyke T."/>
            <person name="Wu D."/>
            <person name="Wirth R."/>
            <person name="Brambilla E.-M."/>
            <person name="Klenk H.-P."/>
            <person name="Eisen J.A."/>
        </authorList>
    </citation>
    <scope>NUCLEOTIDE SEQUENCE [LARGE SCALE GENOMIC DNA]</scope>
    <source>
        <strain evidence="1 2">DSM 2279</strain>
    </source>
</reference>
<dbReference type="AlphaFoldDB" id="H1Z2L6"/>
<proteinExistence type="predicted"/>
<keyword evidence="2" id="KW-1185">Reference proteome</keyword>
<protein>
    <recommendedName>
        <fullName evidence="3">HEPN domain-containing protein</fullName>
    </recommendedName>
</protein>
<dbReference type="Proteomes" id="UP000005741">
    <property type="component" value="Chromosome"/>
</dbReference>
<dbReference type="InParanoid" id="H1Z2L6"/>
<dbReference type="EMBL" id="CM001436">
    <property type="protein sequence ID" value="EHQ36419.1"/>
    <property type="molecule type" value="Genomic_DNA"/>
</dbReference>
<name>H1Z2L6_9EURY</name>